<name>A0A7X9NMY7_9ENTE</name>
<dbReference type="EMBL" id="JABAFV010000015">
    <property type="protein sequence ID" value="NME50328.1"/>
    <property type="molecule type" value="Genomic_DNA"/>
</dbReference>
<sequence>MKQLNDIETRVLELISYSADRPTSCEYIANTTGITERTIKKIINTLIFKGVPILGGRGVDGRKSGYYIPRTEEERQDGLRSFTNQIKEMIKRQEALEAIDLTTWRNEEDER</sequence>
<dbReference type="Proteomes" id="UP000588071">
    <property type="component" value="Unassembled WGS sequence"/>
</dbReference>
<gene>
    <name evidence="1" type="ORF">HF857_08885</name>
</gene>
<proteinExistence type="predicted"/>
<evidence type="ECO:0000313" key="1">
    <source>
        <dbReference type="EMBL" id="NME50328.1"/>
    </source>
</evidence>
<comment type="caution">
    <text evidence="1">The sequence shown here is derived from an EMBL/GenBank/DDBJ whole genome shotgun (WGS) entry which is preliminary data.</text>
</comment>
<accession>A0A7X9NMY7</accession>
<reference evidence="1 2" key="1">
    <citation type="submission" date="2020-04" db="EMBL/GenBank/DDBJ databases">
        <authorList>
            <person name="Hitch T.C.A."/>
            <person name="Wylensek D."/>
            <person name="Clavel T."/>
        </authorList>
    </citation>
    <scope>NUCLEOTIDE SEQUENCE [LARGE SCALE GENOMIC DNA]</scope>
    <source>
        <strain evidence="1 2">WCA-380-WT-3C</strain>
    </source>
</reference>
<dbReference type="InterPro" id="IPR036388">
    <property type="entry name" value="WH-like_DNA-bd_sf"/>
</dbReference>
<dbReference type="Gene3D" id="1.10.10.10">
    <property type="entry name" value="Winged helix-like DNA-binding domain superfamily/Winged helix DNA-binding domain"/>
    <property type="match status" value="1"/>
</dbReference>
<dbReference type="RefSeq" id="WP_168931456.1">
    <property type="nucleotide sequence ID" value="NZ_JABAFV010000015.1"/>
</dbReference>
<organism evidence="1 2">
    <name type="scientific">Enterococcus cecorum</name>
    <dbReference type="NCBI Taxonomy" id="44008"/>
    <lineage>
        <taxon>Bacteria</taxon>
        <taxon>Bacillati</taxon>
        <taxon>Bacillota</taxon>
        <taxon>Bacilli</taxon>
        <taxon>Lactobacillales</taxon>
        <taxon>Enterococcaceae</taxon>
        <taxon>Enterococcus</taxon>
    </lineage>
</organism>
<protein>
    <submittedName>
        <fullName evidence="1">HTH domain-containing protein</fullName>
    </submittedName>
</protein>
<dbReference type="AlphaFoldDB" id="A0A7X9NMY7"/>
<evidence type="ECO:0000313" key="2">
    <source>
        <dbReference type="Proteomes" id="UP000588071"/>
    </source>
</evidence>